<dbReference type="CDD" id="cd18793">
    <property type="entry name" value="SF2_C_SNF"/>
    <property type="match status" value="1"/>
</dbReference>
<protein>
    <submittedName>
        <fullName evidence="5">Helicase-like protein</fullName>
    </submittedName>
</protein>
<dbReference type="OrthoDB" id="9760715at2"/>
<dbReference type="GO" id="GO:0005524">
    <property type="term" value="F:ATP binding"/>
    <property type="evidence" value="ECO:0007669"/>
    <property type="project" value="InterPro"/>
</dbReference>
<dbReference type="Gene3D" id="3.40.50.300">
    <property type="entry name" value="P-loop containing nucleotide triphosphate hydrolases"/>
    <property type="match status" value="1"/>
</dbReference>
<evidence type="ECO:0000256" key="1">
    <source>
        <dbReference type="ARBA" id="ARBA00022801"/>
    </source>
</evidence>
<dbReference type="AlphaFoldDB" id="A0A4Q7UWU8"/>
<keyword evidence="6" id="KW-1185">Reference proteome</keyword>
<dbReference type="GO" id="GO:0016787">
    <property type="term" value="F:hydrolase activity"/>
    <property type="evidence" value="ECO:0007669"/>
    <property type="project" value="UniProtKB-KW"/>
</dbReference>
<dbReference type="RefSeq" id="WP_130290749.1">
    <property type="nucleotide sequence ID" value="NZ_SHKL01000001.1"/>
</dbReference>
<dbReference type="Pfam" id="PF12419">
    <property type="entry name" value="DUF3670"/>
    <property type="match status" value="1"/>
</dbReference>
<organism evidence="5 6">
    <name type="scientific">Pseudonocardia sediminis</name>
    <dbReference type="NCBI Taxonomy" id="1397368"/>
    <lineage>
        <taxon>Bacteria</taxon>
        <taxon>Bacillati</taxon>
        <taxon>Actinomycetota</taxon>
        <taxon>Actinomycetes</taxon>
        <taxon>Pseudonocardiales</taxon>
        <taxon>Pseudonocardiaceae</taxon>
        <taxon>Pseudonocardia</taxon>
    </lineage>
</organism>
<feature type="domain" description="Helicase ATP-binding" evidence="3">
    <location>
        <begin position="422"/>
        <end position="577"/>
    </location>
</feature>
<dbReference type="InterPro" id="IPR049730">
    <property type="entry name" value="SNF2/RAD54-like_C"/>
</dbReference>
<dbReference type="InterPro" id="IPR027417">
    <property type="entry name" value="P-loop_NTPase"/>
</dbReference>
<dbReference type="EMBL" id="SHKL01000001">
    <property type="protein sequence ID" value="RZT86452.1"/>
    <property type="molecule type" value="Genomic_DNA"/>
</dbReference>
<dbReference type="PANTHER" id="PTHR10799">
    <property type="entry name" value="SNF2/RAD54 HELICASE FAMILY"/>
    <property type="match status" value="1"/>
</dbReference>
<dbReference type="InterPro" id="IPR038718">
    <property type="entry name" value="SNF2-like_sf"/>
</dbReference>
<evidence type="ECO:0000313" key="5">
    <source>
        <dbReference type="EMBL" id="RZT86452.1"/>
    </source>
</evidence>
<name>A0A4Q7UWU8_PSEST</name>
<dbReference type="GO" id="GO:0004386">
    <property type="term" value="F:helicase activity"/>
    <property type="evidence" value="ECO:0007669"/>
    <property type="project" value="UniProtKB-KW"/>
</dbReference>
<keyword evidence="1" id="KW-0378">Hydrolase</keyword>
<proteinExistence type="predicted"/>
<feature type="region of interest" description="Disordered" evidence="2">
    <location>
        <begin position="1"/>
        <end position="23"/>
    </location>
</feature>
<dbReference type="InterPro" id="IPR001650">
    <property type="entry name" value="Helicase_C-like"/>
</dbReference>
<keyword evidence="5" id="KW-0547">Nucleotide-binding</keyword>
<keyword evidence="5" id="KW-0067">ATP-binding</keyword>
<comment type="caution">
    <text evidence="5">The sequence shown here is derived from an EMBL/GenBank/DDBJ whole genome shotgun (WGS) entry which is preliminary data.</text>
</comment>
<evidence type="ECO:0000259" key="4">
    <source>
        <dbReference type="PROSITE" id="PS51194"/>
    </source>
</evidence>
<dbReference type="Pfam" id="PF00271">
    <property type="entry name" value="Helicase_C"/>
    <property type="match status" value="1"/>
</dbReference>
<dbReference type="Pfam" id="PF00176">
    <property type="entry name" value="SNF2-rel_dom"/>
    <property type="match status" value="1"/>
</dbReference>
<evidence type="ECO:0000259" key="3">
    <source>
        <dbReference type="PROSITE" id="PS51192"/>
    </source>
</evidence>
<dbReference type="SMART" id="SM00487">
    <property type="entry name" value="DEXDc"/>
    <property type="match status" value="1"/>
</dbReference>
<dbReference type="InterPro" id="IPR000330">
    <property type="entry name" value="SNF2_N"/>
</dbReference>
<dbReference type="InterPro" id="IPR022138">
    <property type="entry name" value="DUF3670"/>
</dbReference>
<evidence type="ECO:0000313" key="6">
    <source>
        <dbReference type="Proteomes" id="UP000291591"/>
    </source>
</evidence>
<dbReference type="SUPFAM" id="SSF52540">
    <property type="entry name" value="P-loop containing nucleoside triphosphate hydrolases"/>
    <property type="match status" value="2"/>
</dbReference>
<gene>
    <name evidence="5" type="ORF">EV383_3347</name>
</gene>
<dbReference type="InterPro" id="IPR014001">
    <property type="entry name" value="Helicase_ATP-bd"/>
</dbReference>
<dbReference type="PROSITE" id="PS51194">
    <property type="entry name" value="HELICASE_CTER"/>
    <property type="match status" value="1"/>
</dbReference>
<sequence>MSRSGPPDTTRPDPVLIFTPQDPPRTGELHLDGTPVPLLDALPDLVARDDVWGAVTALALDVVARGALVPGVSPAGFDAWAADLDDADDVRLRRLAADDPGDLRAFCDAVADTLPRSGDDHGAYAGNDVVRLGRDGTAQGTTEAVRLSLRIESGAADALDGPADAVDTDSGTGAAGAGSRPVVRAVLQVHASGLVTDAAALWEGPVSGFAPRHRVVTALALRRAAQLWPPLERLLSAAVPGALDLDDTDLADLLASGVAALASGGVAVHWPRGLRDGLRPRIVAGREDDGAGAGLLDGTGSVALDWQLALRGDPLTVSEYETLASAASPLVRLRDEWVLVDPATARRAARSGGPEQVPAVRAIAAALAGELLVDGVAVPVTAQGGLERLRDVLASAPEALPEPPGLAAELRAYQRQGLGWLARMVDAGLGGCLADDMGLGKTITVIALHLHRRTLVEGDTLVVCPASVMPNWEREIRRFAPGVPVTRFHGAGRSAGVGTGGILLTTYGTLRADPEPLAGRHWDLVVADEAQYVKNARSDTAHALRTVPATARVALSGTPVQNRLADLWAILDWTTPGLLGGRTEFARRWSDPIESADPGTAAAATDRLARLVGPFLLRRRKTDPGVAPDLPARTVTDRPVGLTREQAGLYTAALDAATGELAGRAGVARHGAIGALLTALKQICNHPAHYLGESGDDVVLDGRSGKLDALDALLDRILDADERTLVFTQYVTMAQLLELHLRRRGTDAAILHGGLTLAARTALVDRFQAGELPVLLLSLTAAGTGLNLTRADHVVHYDRWWNPAVEDQATDRAHRIGRVRPVHVHRLVAEGTLEDRIAALLERKRALSDSVLARGEDALTGLSDDQLAELVALTAEPADGSDLAGSAAGVSR</sequence>
<dbReference type="Proteomes" id="UP000291591">
    <property type="component" value="Unassembled WGS sequence"/>
</dbReference>
<dbReference type="FunFam" id="3.40.50.10810:FF:000031">
    <property type="entry name" value="Helicase, SNF2/RAD54 family"/>
    <property type="match status" value="1"/>
</dbReference>
<dbReference type="SMART" id="SM00490">
    <property type="entry name" value="HELICc"/>
    <property type="match status" value="1"/>
</dbReference>
<dbReference type="Gene3D" id="3.40.50.10810">
    <property type="entry name" value="Tandem AAA-ATPase domain"/>
    <property type="match status" value="1"/>
</dbReference>
<evidence type="ECO:0000256" key="2">
    <source>
        <dbReference type="SAM" id="MobiDB-lite"/>
    </source>
</evidence>
<dbReference type="PROSITE" id="PS51192">
    <property type="entry name" value="HELICASE_ATP_BIND_1"/>
    <property type="match status" value="1"/>
</dbReference>
<reference evidence="5 6" key="1">
    <citation type="submission" date="2019-02" db="EMBL/GenBank/DDBJ databases">
        <title>Sequencing the genomes of 1000 actinobacteria strains.</title>
        <authorList>
            <person name="Klenk H.-P."/>
        </authorList>
    </citation>
    <scope>NUCLEOTIDE SEQUENCE [LARGE SCALE GENOMIC DNA]</scope>
    <source>
        <strain evidence="5 6">DSM 45779</strain>
    </source>
</reference>
<accession>A0A4Q7UWU8</accession>
<keyword evidence="5" id="KW-0347">Helicase</keyword>
<feature type="domain" description="Helicase C-terminal" evidence="4">
    <location>
        <begin position="709"/>
        <end position="863"/>
    </location>
</feature>